<keyword evidence="5" id="KW-1185">Reference proteome</keyword>
<protein>
    <recommendedName>
        <fullName evidence="3">Pyrimidine/purine nucleoside phosphorylase</fullName>
        <ecNumber evidence="3">2.4.2.1</ecNumber>
        <ecNumber evidence="3">2.4.2.2</ecNumber>
    </recommendedName>
    <alternativeName>
        <fullName evidence="3">Adenosine phosphorylase</fullName>
    </alternativeName>
    <alternativeName>
        <fullName evidence="3">Cytidine phosphorylase</fullName>
    </alternativeName>
    <alternativeName>
        <fullName evidence="3">Guanosine phosphorylase</fullName>
    </alternativeName>
    <alternativeName>
        <fullName evidence="3">Inosine phosphorylase</fullName>
    </alternativeName>
    <alternativeName>
        <fullName evidence="3">Thymidine phosphorylase</fullName>
    </alternativeName>
    <alternativeName>
        <fullName evidence="3">Uridine phosphorylase</fullName>
    </alternativeName>
    <alternativeName>
        <fullName evidence="3">Xanthosine phosphorylase</fullName>
    </alternativeName>
</protein>
<comment type="catalytic activity">
    <reaction evidence="3">
        <text>adenosine + phosphate = alpha-D-ribose 1-phosphate + adenine</text>
        <dbReference type="Rhea" id="RHEA:27642"/>
        <dbReference type="ChEBI" id="CHEBI:16335"/>
        <dbReference type="ChEBI" id="CHEBI:16708"/>
        <dbReference type="ChEBI" id="CHEBI:43474"/>
        <dbReference type="ChEBI" id="CHEBI:57720"/>
        <dbReference type="EC" id="2.4.2.1"/>
    </reaction>
</comment>
<evidence type="ECO:0000256" key="1">
    <source>
        <dbReference type="ARBA" id="ARBA00022676"/>
    </source>
</evidence>
<comment type="catalytic activity">
    <reaction evidence="3">
        <text>a purine D-ribonucleoside + phosphate = a purine nucleobase + alpha-D-ribose 1-phosphate</text>
        <dbReference type="Rhea" id="RHEA:19805"/>
        <dbReference type="ChEBI" id="CHEBI:26386"/>
        <dbReference type="ChEBI" id="CHEBI:43474"/>
        <dbReference type="ChEBI" id="CHEBI:57720"/>
        <dbReference type="ChEBI" id="CHEBI:142355"/>
        <dbReference type="EC" id="2.4.2.1"/>
    </reaction>
</comment>
<dbReference type="CDD" id="cd20296">
    <property type="entry name" value="cupin_PpnP-like"/>
    <property type="match status" value="1"/>
</dbReference>
<dbReference type="Proteomes" id="UP001185028">
    <property type="component" value="Unassembled WGS sequence"/>
</dbReference>
<dbReference type="InterPro" id="IPR014710">
    <property type="entry name" value="RmlC-like_jellyroll"/>
</dbReference>
<dbReference type="PANTHER" id="PTHR36540">
    <property type="entry name" value="PYRIMIDINE/PURINE NUCLEOSIDE PHOSPHORYLASE"/>
    <property type="match status" value="1"/>
</dbReference>
<reference evidence="4 5" key="1">
    <citation type="submission" date="2023-07" db="EMBL/GenBank/DDBJ databases">
        <title>Genomic Encyclopedia of Type Strains, Phase IV (KMG-IV): sequencing the most valuable type-strain genomes for metagenomic binning, comparative biology and taxonomic classification.</title>
        <authorList>
            <person name="Goeker M."/>
        </authorList>
    </citation>
    <scope>NUCLEOTIDE SEQUENCE [LARGE SCALE GENOMIC DNA]</scope>
    <source>
        <strain evidence="4 5">DSM 22170</strain>
    </source>
</reference>
<name>A0ABU1IWB9_9BACL</name>
<comment type="catalytic activity">
    <reaction evidence="3">
        <text>guanosine + phosphate = alpha-D-ribose 1-phosphate + guanine</text>
        <dbReference type="Rhea" id="RHEA:13233"/>
        <dbReference type="ChEBI" id="CHEBI:16235"/>
        <dbReference type="ChEBI" id="CHEBI:16750"/>
        <dbReference type="ChEBI" id="CHEBI:43474"/>
        <dbReference type="ChEBI" id="CHEBI:57720"/>
        <dbReference type="EC" id="2.4.2.1"/>
    </reaction>
</comment>
<dbReference type="InterPro" id="IPR009664">
    <property type="entry name" value="Ppnp"/>
</dbReference>
<organism evidence="4 5">
    <name type="scientific">Paenibacillus hunanensis</name>
    <dbReference type="NCBI Taxonomy" id="539262"/>
    <lineage>
        <taxon>Bacteria</taxon>
        <taxon>Bacillati</taxon>
        <taxon>Bacillota</taxon>
        <taxon>Bacilli</taxon>
        <taxon>Bacillales</taxon>
        <taxon>Paenibacillaceae</taxon>
        <taxon>Paenibacillus</taxon>
    </lineage>
</organism>
<dbReference type="HAMAP" id="MF_01537">
    <property type="entry name" value="Nucleos_phosphorylase_PpnP"/>
    <property type="match status" value="1"/>
</dbReference>
<comment type="catalytic activity">
    <reaction evidence="3">
        <text>inosine + phosphate = alpha-D-ribose 1-phosphate + hypoxanthine</text>
        <dbReference type="Rhea" id="RHEA:27646"/>
        <dbReference type="ChEBI" id="CHEBI:17368"/>
        <dbReference type="ChEBI" id="CHEBI:17596"/>
        <dbReference type="ChEBI" id="CHEBI:43474"/>
        <dbReference type="ChEBI" id="CHEBI:57720"/>
        <dbReference type="EC" id="2.4.2.1"/>
    </reaction>
</comment>
<keyword evidence="2 3" id="KW-0808">Transferase</keyword>
<dbReference type="RefSeq" id="WP_188773733.1">
    <property type="nucleotide sequence ID" value="NZ_BMMB01000001.1"/>
</dbReference>
<dbReference type="EC" id="2.4.2.2" evidence="3"/>
<evidence type="ECO:0000256" key="2">
    <source>
        <dbReference type="ARBA" id="ARBA00022679"/>
    </source>
</evidence>
<dbReference type="EMBL" id="JAVDQH010000004">
    <property type="protein sequence ID" value="MDR6243555.1"/>
    <property type="molecule type" value="Genomic_DNA"/>
</dbReference>
<dbReference type="SUPFAM" id="SSF51182">
    <property type="entry name" value="RmlC-like cupins"/>
    <property type="match status" value="1"/>
</dbReference>
<dbReference type="InterPro" id="IPR011051">
    <property type="entry name" value="RmlC_Cupin_sf"/>
</dbReference>
<evidence type="ECO:0000313" key="4">
    <source>
        <dbReference type="EMBL" id="MDR6243555.1"/>
    </source>
</evidence>
<comment type="similarity">
    <text evidence="3">Belongs to the nucleoside phosphorylase PpnP family.</text>
</comment>
<comment type="caution">
    <text evidence="4">The sequence shown here is derived from an EMBL/GenBank/DDBJ whole genome shotgun (WGS) entry which is preliminary data.</text>
</comment>
<sequence length="103" mass="11386">MSQFENVTVIKQANVYYDGKVTSRTVLLPDGSKVTLGIMLPGSYEFGTDQHETMEILAGKLSVLLPGSEEWLHIDGTATFEVPANTRFKLEISTVTDYCCSYS</sequence>
<evidence type="ECO:0000256" key="3">
    <source>
        <dbReference type="HAMAP-Rule" id="MF_01537"/>
    </source>
</evidence>
<comment type="catalytic activity">
    <reaction evidence="3">
        <text>cytidine + phosphate = cytosine + alpha-D-ribose 1-phosphate</text>
        <dbReference type="Rhea" id="RHEA:52540"/>
        <dbReference type="ChEBI" id="CHEBI:16040"/>
        <dbReference type="ChEBI" id="CHEBI:17562"/>
        <dbReference type="ChEBI" id="CHEBI:43474"/>
        <dbReference type="ChEBI" id="CHEBI:57720"/>
        <dbReference type="EC" id="2.4.2.2"/>
    </reaction>
</comment>
<gene>
    <name evidence="3" type="primary">ppnP</name>
    <name evidence="4" type="ORF">JOC58_001442</name>
</gene>
<comment type="catalytic activity">
    <reaction evidence="3">
        <text>xanthosine + phosphate = alpha-D-ribose 1-phosphate + xanthine</text>
        <dbReference type="Rhea" id="RHEA:27638"/>
        <dbReference type="ChEBI" id="CHEBI:17712"/>
        <dbReference type="ChEBI" id="CHEBI:18107"/>
        <dbReference type="ChEBI" id="CHEBI:43474"/>
        <dbReference type="ChEBI" id="CHEBI:57720"/>
        <dbReference type="EC" id="2.4.2.1"/>
    </reaction>
</comment>
<dbReference type="Pfam" id="PF06865">
    <property type="entry name" value="Ppnp"/>
    <property type="match status" value="1"/>
</dbReference>
<dbReference type="PANTHER" id="PTHR36540:SF1">
    <property type="entry name" value="PYRIMIDINE_PURINE NUCLEOSIDE PHOSPHORYLASE"/>
    <property type="match status" value="1"/>
</dbReference>
<comment type="catalytic activity">
    <reaction evidence="3">
        <text>uridine + phosphate = alpha-D-ribose 1-phosphate + uracil</text>
        <dbReference type="Rhea" id="RHEA:24388"/>
        <dbReference type="ChEBI" id="CHEBI:16704"/>
        <dbReference type="ChEBI" id="CHEBI:17568"/>
        <dbReference type="ChEBI" id="CHEBI:43474"/>
        <dbReference type="ChEBI" id="CHEBI:57720"/>
        <dbReference type="EC" id="2.4.2.2"/>
    </reaction>
</comment>
<dbReference type="EC" id="2.4.2.1" evidence="3"/>
<accession>A0ABU1IWB9</accession>
<evidence type="ECO:0000313" key="5">
    <source>
        <dbReference type="Proteomes" id="UP001185028"/>
    </source>
</evidence>
<comment type="catalytic activity">
    <reaction evidence="3">
        <text>thymidine + phosphate = 2-deoxy-alpha-D-ribose 1-phosphate + thymine</text>
        <dbReference type="Rhea" id="RHEA:16037"/>
        <dbReference type="ChEBI" id="CHEBI:17748"/>
        <dbReference type="ChEBI" id="CHEBI:17821"/>
        <dbReference type="ChEBI" id="CHEBI:43474"/>
        <dbReference type="ChEBI" id="CHEBI:57259"/>
        <dbReference type="EC" id="2.4.2.2"/>
    </reaction>
</comment>
<keyword evidence="1 3" id="KW-0328">Glycosyltransferase</keyword>
<dbReference type="Gene3D" id="2.60.120.10">
    <property type="entry name" value="Jelly Rolls"/>
    <property type="match status" value="1"/>
</dbReference>
<comment type="function">
    <text evidence="3">Catalyzes the phosphorolysis of diverse nucleosides, yielding D-ribose 1-phosphate and the respective free bases. Can use uridine, adenosine, guanosine, cytidine, thymidine, inosine and xanthosine as substrates. Also catalyzes the reverse reactions.</text>
</comment>
<proteinExistence type="inferred from homology"/>